<gene>
    <name evidence="13" type="ORF">EG240_02385</name>
</gene>
<evidence type="ECO:0000256" key="8">
    <source>
        <dbReference type="ARBA" id="ARBA00023133"/>
    </source>
</evidence>
<sequence>MKNTAFLKMAKTSLVLVYLVIIAGATVRMTGSGMGCPDWPKCFGYYIPPTDVQELTWEAYHEYEKGQVIMKDEKLFVAKETFTSDEMYHPEYWKEYTKHDYAEFNPMHTWVEYINRLFGALAGVACFILGIMSFRFWKTKKSVVAWSWIVVFLLGFNAWLGATVVYSVLSPVKITTHMIAALLNVAALIYVIHLAKENHNYKKYNPTFKFFLWISMILTLIQVGIGTQVREFVDHQVKAGIGNEFLWLQNPDVTFYVHRTFSIIVLLVNLYLYLRNKRLNLGFTNLNWVMLLLLLEIGTGIAMNYFGFPFGSQAAHLVLAAILYGIQFSLILDSSKKHSILE</sequence>
<keyword evidence="2" id="KW-1003">Cell membrane</keyword>
<feature type="transmembrane region" description="Helical" evidence="12">
    <location>
        <begin position="207"/>
        <end position="225"/>
    </location>
</feature>
<organism evidence="13 14">
    <name type="scientific">Paenimyroides tangerinum</name>
    <dbReference type="NCBI Taxonomy" id="2488728"/>
    <lineage>
        <taxon>Bacteria</taxon>
        <taxon>Pseudomonadati</taxon>
        <taxon>Bacteroidota</taxon>
        <taxon>Flavobacteriia</taxon>
        <taxon>Flavobacteriales</taxon>
        <taxon>Flavobacteriaceae</taxon>
        <taxon>Paenimyroides</taxon>
    </lineage>
</organism>
<dbReference type="GO" id="GO:0016020">
    <property type="term" value="C:membrane"/>
    <property type="evidence" value="ECO:0007669"/>
    <property type="project" value="UniProtKB-SubCell"/>
</dbReference>
<evidence type="ECO:0000256" key="2">
    <source>
        <dbReference type="ARBA" id="ARBA00022475"/>
    </source>
</evidence>
<evidence type="ECO:0000256" key="5">
    <source>
        <dbReference type="ARBA" id="ARBA00022989"/>
    </source>
</evidence>
<dbReference type="InterPro" id="IPR003780">
    <property type="entry name" value="COX15/CtaA_fam"/>
</dbReference>
<reference evidence="13 14" key="1">
    <citation type="submission" date="2018-11" db="EMBL/GenBank/DDBJ databases">
        <title>Flavobacterium sp. nov., YIM 102701-2 draft genome.</title>
        <authorList>
            <person name="Li G."/>
            <person name="Jiang Y."/>
        </authorList>
    </citation>
    <scope>NUCLEOTIDE SEQUENCE [LARGE SCALE GENOMIC DNA]</scope>
    <source>
        <strain evidence="13 14">YIM 102701-2</strain>
    </source>
</reference>
<dbReference type="Pfam" id="PF02628">
    <property type="entry name" value="COX15-CtaA"/>
    <property type="match status" value="1"/>
</dbReference>
<proteinExistence type="predicted"/>
<evidence type="ECO:0000256" key="7">
    <source>
        <dbReference type="ARBA" id="ARBA00023004"/>
    </source>
</evidence>
<comment type="pathway">
    <text evidence="11">Porphyrin-containing compound metabolism.</text>
</comment>
<keyword evidence="6" id="KW-0560">Oxidoreductase</keyword>
<keyword evidence="9 12" id="KW-0472">Membrane</keyword>
<dbReference type="InterPro" id="IPR050450">
    <property type="entry name" value="COX15/CtaA_HemeA_synthase"/>
</dbReference>
<feature type="transmembrane region" description="Helical" evidence="12">
    <location>
        <begin position="314"/>
        <end position="332"/>
    </location>
</feature>
<keyword evidence="4" id="KW-0479">Metal-binding</keyword>
<keyword evidence="7" id="KW-0408">Iron</keyword>
<evidence type="ECO:0000256" key="9">
    <source>
        <dbReference type="ARBA" id="ARBA00023136"/>
    </source>
</evidence>
<feature type="transmembrane region" description="Helical" evidence="12">
    <location>
        <begin position="113"/>
        <end position="131"/>
    </location>
</feature>
<dbReference type="OrthoDB" id="1447144at2"/>
<keyword evidence="3 12" id="KW-0812">Transmembrane</keyword>
<dbReference type="RefSeq" id="WP_125017036.1">
    <property type="nucleotide sequence ID" value="NZ_RQVQ01000004.1"/>
</dbReference>
<dbReference type="AlphaFoldDB" id="A0A3P3WF34"/>
<feature type="transmembrane region" description="Helical" evidence="12">
    <location>
        <begin position="174"/>
        <end position="195"/>
    </location>
</feature>
<evidence type="ECO:0000256" key="4">
    <source>
        <dbReference type="ARBA" id="ARBA00022723"/>
    </source>
</evidence>
<dbReference type="PANTHER" id="PTHR35457">
    <property type="entry name" value="HEME A SYNTHASE"/>
    <property type="match status" value="1"/>
</dbReference>
<evidence type="ECO:0000256" key="10">
    <source>
        <dbReference type="ARBA" id="ARBA00023157"/>
    </source>
</evidence>
<protein>
    <submittedName>
        <fullName evidence="13">Heme A synthase</fullName>
    </submittedName>
</protein>
<accession>A0A3P3WF34</accession>
<evidence type="ECO:0000313" key="13">
    <source>
        <dbReference type="EMBL" id="RRJ92656.1"/>
    </source>
</evidence>
<dbReference type="PANTHER" id="PTHR35457:SF1">
    <property type="entry name" value="HEME A SYNTHASE"/>
    <property type="match status" value="1"/>
</dbReference>
<dbReference type="GO" id="GO:0006784">
    <property type="term" value="P:heme A biosynthetic process"/>
    <property type="evidence" value="ECO:0007669"/>
    <property type="project" value="InterPro"/>
</dbReference>
<dbReference type="GO" id="GO:0016491">
    <property type="term" value="F:oxidoreductase activity"/>
    <property type="evidence" value="ECO:0007669"/>
    <property type="project" value="UniProtKB-KW"/>
</dbReference>
<dbReference type="Proteomes" id="UP000275719">
    <property type="component" value="Unassembled WGS sequence"/>
</dbReference>
<evidence type="ECO:0000256" key="6">
    <source>
        <dbReference type="ARBA" id="ARBA00023002"/>
    </source>
</evidence>
<name>A0A3P3WF34_9FLAO</name>
<feature type="transmembrane region" description="Helical" evidence="12">
    <location>
        <begin position="255"/>
        <end position="274"/>
    </location>
</feature>
<keyword evidence="5 12" id="KW-1133">Transmembrane helix</keyword>
<comment type="subcellular location">
    <subcellularLocation>
        <location evidence="1">Membrane</location>
        <topology evidence="1">Multi-pass membrane protein</topology>
    </subcellularLocation>
</comment>
<evidence type="ECO:0000313" key="14">
    <source>
        <dbReference type="Proteomes" id="UP000275719"/>
    </source>
</evidence>
<feature type="transmembrane region" description="Helical" evidence="12">
    <location>
        <begin position="12"/>
        <end position="31"/>
    </location>
</feature>
<keyword evidence="10" id="KW-1015">Disulfide bond</keyword>
<evidence type="ECO:0000256" key="12">
    <source>
        <dbReference type="SAM" id="Phobius"/>
    </source>
</evidence>
<evidence type="ECO:0000256" key="3">
    <source>
        <dbReference type="ARBA" id="ARBA00022692"/>
    </source>
</evidence>
<dbReference type="EMBL" id="RQVQ01000004">
    <property type="protein sequence ID" value="RRJ92656.1"/>
    <property type="molecule type" value="Genomic_DNA"/>
</dbReference>
<evidence type="ECO:0000256" key="11">
    <source>
        <dbReference type="ARBA" id="ARBA00023444"/>
    </source>
</evidence>
<keyword evidence="14" id="KW-1185">Reference proteome</keyword>
<feature type="transmembrane region" description="Helical" evidence="12">
    <location>
        <begin position="286"/>
        <end position="308"/>
    </location>
</feature>
<evidence type="ECO:0000256" key="1">
    <source>
        <dbReference type="ARBA" id="ARBA00004141"/>
    </source>
</evidence>
<dbReference type="GO" id="GO:0046872">
    <property type="term" value="F:metal ion binding"/>
    <property type="evidence" value="ECO:0007669"/>
    <property type="project" value="UniProtKB-KW"/>
</dbReference>
<comment type="caution">
    <text evidence="13">The sequence shown here is derived from an EMBL/GenBank/DDBJ whole genome shotgun (WGS) entry which is preliminary data.</text>
</comment>
<keyword evidence="8" id="KW-0350">Heme biosynthesis</keyword>
<feature type="transmembrane region" description="Helical" evidence="12">
    <location>
        <begin position="143"/>
        <end position="168"/>
    </location>
</feature>